<protein>
    <submittedName>
        <fullName evidence="2">Uncharacterized protein</fullName>
    </submittedName>
</protein>
<keyword evidence="3" id="KW-1185">Reference proteome</keyword>
<dbReference type="KEGG" id="cmt:CCM_09021"/>
<dbReference type="Proteomes" id="UP000001610">
    <property type="component" value="Unassembled WGS sequence"/>
</dbReference>
<evidence type="ECO:0000313" key="3">
    <source>
        <dbReference type="Proteomes" id="UP000001610"/>
    </source>
</evidence>
<dbReference type="EMBL" id="JH126405">
    <property type="protein sequence ID" value="EGX88974.1"/>
    <property type="molecule type" value="Genomic_DNA"/>
</dbReference>
<gene>
    <name evidence="2" type="ORF">CCM_09021</name>
</gene>
<dbReference type="InParanoid" id="G3JSX8"/>
<dbReference type="GeneID" id="18171025"/>
<dbReference type="VEuPathDB" id="FungiDB:CCM_09021"/>
<feature type="region of interest" description="Disordered" evidence="1">
    <location>
        <begin position="1"/>
        <end position="25"/>
    </location>
</feature>
<reference evidence="2 3" key="1">
    <citation type="journal article" date="2011" name="Genome Biol.">
        <title>Genome sequence of the insect pathogenic fungus Cordyceps militaris, a valued traditional Chinese medicine.</title>
        <authorList>
            <person name="Zheng P."/>
            <person name="Xia Y."/>
            <person name="Xiao G."/>
            <person name="Xiong C."/>
            <person name="Hu X."/>
            <person name="Zhang S."/>
            <person name="Zheng H."/>
            <person name="Huang Y."/>
            <person name="Zhou Y."/>
            <person name="Wang S."/>
            <person name="Zhao G.P."/>
            <person name="Liu X."/>
            <person name="St Leger R.J."/>
            <person name="Wang C."/>
        </authorList>
    </citation>
    <scope>NUCLEOTIDE SEQUENCE [LARGE SCALE GENOMIC DNA]</scope>
    <source>
        <strain evidence="2 3">CM01</strain>
    </source>
</reference>
<dbReference type="AlphaFoldDB" id="G3JSX8"/>
<name>G3JSX8_CORMM</name>
<accession>G3JSX8</accession>
<dbReference type="HOGENOM" id="CLU_2223153_0_0_1"/>
<evidence type="ECO:0000256" key="1">
    <source>
        <dbReference type="SAM" id="MobiDB-lite"/>
    </source>
</evidence>
<sequence length="106" mass="11358">MSFSAPAHPPGLRTGASRKSGHRKWAAAITGASPRVRLRTNYREVLMVEFGEEEPKLAQDSSGERRAADLTLDASRPSLSDIGSDMDNLSLSTGGEWGCGQPISIM</sequence>
<organism evidence="2 3">
    <name type="scientific">Cordyceps militaris (strain CM01)</name>
    <name type="common">Caterpillar fungus</name>
    <dbReference type="NCBI Taxonomy" id="983644"/>
    <lineage>
        <taxon>Eukaryota</taxon>
        <taxon>Fungi</taxon>
        <taxon>Dikarya</taxon>
        <taxon>Ascomycota</taxon>
        <taxon>Pezizomycotina</taxon>
        <taxon>Sordariomycetes</taxon>
        <taxon>Hypocreomycetidae</taxon>
        <taxon>Hypocreales</taxon>
        <taxon>Cordycipitaceae</taxon>
        <taxon>Cordyceps</taxon>
    </lineage>
</organism>
<feature type="region of interest" description="Disordered" evidence="1">
    <location>
        <begin position="54"/>
        <end position="93"/>
    </location>
</feature>
<feature type="compositionally biased region" description="Basic and acidic residues" evidence="1">
    <location>
        <begin position="54"/>
        <end position="68"/>
    </location>
</feature>
<evidence type="ECO:0000313" key="2">
    <source>
        <dbReference type="EMBL" id="EGX88974.1"/>
    </source>
</evidence>
<proteinExistence type="predicted"/>
<dbReference type="RefSeq" id="XP_006674219.1">
    <property type="nucleotide sequence ID" value="XM_006674156.1"/>
</dbReference>